<comment type="function">
    <text evidence="8">NQR complex catalyzes the reduction of ubiquinone-1 to ubiquinol by two successive reactions, coupled with the transport of Na(+) ions from the cytoplasm to the periplasm. NqrA to NqrE are probably involved in the second step, the conversion of ubisemiquinone to ubiquinol.</text>
</comment>
<keyword evidence="2 8" id="KW-1278">Translocase</keyword>
<dbReference type="STRING" id="1605367.AFM12_09905"/>
<dbReference type="RefSeq" id="WP_055147393.1">
    <property type="nucleotide sequence ID" value="NZ_JXSZ01000006.1"/>
</dbReference>
<evidence type="ECO:0000259" key="11">
    <source>
        <dbReference type="Pfam" id="PF24836"/>
    </source>
</evidence>
<reference evidence="12 13" key="1">
    <citation type="submission" date="2015-07" db="EMBL/GenBank/DDBJ databases">
        <title>The draft genome sequence of Leadbetterella sp. JN14-9.</title>
        <authorList>
            <person name="Liu Y."/>
            <person name="Du J."/>
            <person name="Shao Z."/>
        </authorList>
    </citation>
    <scope>NUCLEOTIDE SEQUENCE [LARGE SCALE GENOMIC DNA]</scope>
    <source>
        <strain evidence="12 13">JN14-9</strain>
    </source>
</reference>
<keyword evidence="7 8" id="KW-0739">Sodium transport</keyword>
<dbReference type="EMBL" id="LGTQ01000006">
    <property type="protein sequence ID" value="KPM48867.1"/>
    <property type="molecule type" value="Genomic_DNA"/>
</dbReference>
<dbReference type="InterPro" id="IPR056147">
    <property type="entry name" value="NQRA_N"/>
</dbReference>
<dbReference type="GO" id="GO:0016655">
    <property type="term" value="F:oxidoreductase activity, acting on NAD(P)H, quinone or similar compound as acceptor"/>
    <property type="evidence" value="ECO:0007669"/>
    <property type="project" value="UniProtKB-UniRule"/>
</dbReference>
<evidence type="ECO:0000256" key="7">
    <source>
        <dbReference type="ARBA" id="ARBA00023201"/>
    </source>
</evidence>
<evidence type="ECO:0000259" key="10">
    <source>
        <dbReference type="Pfam" id="PF11973"/>
    </source>
</evidence>
<dbReference type="AlphaFoldDB" id="A0A0P7BVD1"/>
<accession>A0A0P7BVD1</accession>
<keyword evidence="1 8" id="KW-0813">Transport</keyword>
<comment type="similarity">
    <text evidence="8">Belongs to the NqrA family.</text>
</comment>
<evidence type="ECO:0000256" key="6">
    <source>
        <dbReference type="ARBA" id="ARBA00023075"/>
    </source>
</evidence>
<evidence type="ECO:0000256" key="2">
    <source>
        <dbReference type="ARBA" id="ARBA00022967"/>
    </source>
</evidence>
<evidence type="ECO:0000259" key="9">
    <source>
        <dbReference type="Pfam" id="PF05896"/>
    </source>
</evidence>
<organism evidence="12 13">
    <name type="scientific">Jiulongibacter sediminis</name>
    <dbReference type="NCBI Taxonomy" id="1605367"/>
    <lineage>
        <taxon>Bacteria</taxon>
        <taxon>Pseudomonadati</taxon>
        <taxon>Bacteroidota</taxon>
        <taxon>Cytophagia</taxon>
        <taxon>Cytophagales</taxon>
        <taxon>Leadbetterellaceae</taxon>
        <taxon>Jiulongibacter</taxon>
    </lineage>
</organism>
<keyword evidence="5 8" id="KW-0406">Ion transport</keyword>
<keyword evidence="4 8" id="KW-0915">Sodium</keyword>
<dbReference type="Pfam" id="PF11973">
    <property type="entry name" value="NQRA_SLBB"/>
    <property type="match status" value="1"/>
</dbReference>
<comment type="catalytic activity">
    <reaction evidence="8">
        <text>a ubiquinone + n Na(+)(in) + NADH + H(+) = a ubiquinol + n Na(+)(out) + NAD(+)</text>
        <dbReference type="Rhea" id="RHEA:47748"/>
        <dbReference type="Rhea" id="RHEA-COMP:9565"/>
        <dbReference type="Rhea" id="RHEA-COMP:9566"/>
        <dbReference type="ChEBI" id="CHEBI:15378"/>
        <dbReference type="ChEBI" id="CHEBI:16389"/>
        <dbReference type="ChEBI" id="CHEBI:17976"/>
        <dbReference type="ChEBI" id="CHEBI:29101"/>
        <dbReference type="ChEBI" id="CHEBI:57540"/>
        <dbReference type="ChEBI" id="CHEBI:57945"/>
        <dbReference type="EC" id="7.2.1.1"/>
    </reaction>
</comment>
<comment type="subunit">
    <text evidence="8">Composed of six subunits; NqrA, NqrB, NqrC, NqrD, NqrE and NqrF.</text>
</comment>
<evidence type="ECO:0000256" key="5">
    <source>
        <dbReference type="ARBA" id="ARBA00023065"/>
    </source>
</evidence>
<protein>
    <recommendedName>
        <fullName evidence="8">Na(+)-translocating NADH-quinone reductase subunit A</fullName>
        <shortName evidence="8">Na(+)-NQR subunit A</shortName>
        <shortName evidence="8">Na(+)-translocating NQR subunit A</shortName>
        <ecNumber evidence="8">7.2.1.1</ecNumber>
    </recommendedName>
    <alternativeName>
        <fullName evidence="8">NQR complex subunit A</fullName>
    </alternativeName>
    <alternativeName>
        <fullName evidence="8">NQR-1 subunit A</fullName>
    </alternativeName>
</protein>
<dbReference type="InterPro" id="IPR022615">
    <property type="entry name" value="NqrA_C_domain"/>
</dbReference>
<proteinExistence type="inferred from homology"/>
<feature type="domain" description="NqrA second alpha/beta" evidence="11">
    <location>
        <begin position="115"/>
        <end position="252"/>
    </location>
</feature>
<dbReference type="PANTHER" id="PTHR37839">
    <property type="entry name" value="NA(+)-TRANSLOCATING NADH-QUINONE REDUCTASE SUBUNIT A"/>
    <property type="match status" value="1"/>
</dbReference>
<dbReference type="Proteomes" id="UP000050454">
    <property type="component" value="Unassembled WGS sequence"/>
</dbReference>
<dbReference type="PATRIC" id="fig|1605367.3.peg.3367"/>
<dbReference type="HAMAP" id="MF_00425">
    <property type="entry name" value="NqrA"/>
    <property type="match status" value="1"/>
</dbReference>
<evidence type="ECO:0000256" key="1">
    <source>
        <dbReference type="ARBA" id="ARBA00022448"/>
    </source>
</evidence>
<dbReference type="Pfam" id="PF05896">
    <property type="entry name" value="NQRA_N"/>
    <property type="match status" value="1"/>
</dbReference>
<evidence type="ECO:0000256" key="8">
    <source>
        <dbReference type="HAMAP-Rule" id="MF_00425"/>
    </source>
</evidence>
<keyword evidence="13" id="KW-1185">Reference proteome</keyword>
<dbReference type="InterPro" id="IPR008703">
    <property type="entry name" value="NqrA"/>
</dbReference>
<sequence length="441" mass="48705">MGKSFRLKKGFDIQLVGEAAKEIQEIPASEIFAVKPPDYLGVTPKLTVKVGSEVLVGDSLFYDKKRPDINFPSPVSGEVVEIVRGAKRVVLEIRILADKEQKSSSVSLPSDLTPSSIKEAILKGNLWSVFKQRPFAKIASPEDQPKAIFVSTFNSAPLAPDLDFVISQDQAGFDKGLEVLNILSEGKLNIGKHAESSLSVNVGDVHTFSGPHPAGNVGVQIHHISPVRPGDLVWHLDAQDVILLGKFFTDGQYHPERIIALTGSEVKDPKYLKLKIGQSLKPVFEGISDEDVRYIQGNVLTGDTSHAEDFLSFYISQLTVIPEGAHSEFLGWLLPSTSKLSLSRTFFSWLMPKKKYDLDTNTHGEERAFVVSGQYEKVLPMNIMPVQLLKSIMAKDIERMEALGIHELAEEDLALCEFVCTSKIDVQQILREGLDLLEEEG</sequence>
<dbReference type="OrthoDB" id="9774536at2"/>
<name>A0A0P7BVD1_9BACT</name>
<evidence type="ECO:0000313" key="12">
    <source>
        <dbReference type="EMBL" id="KPM48867.1"/>
    </source>
</evidence>
<keyword evidence="3 8" id="KW-0520">NAD</keyword>
<dbReference type="EC" id="7.2.1.1" evidence="8"/>
<dbReference type="NCBIfam" id="TIGR01936">
    <property type="entry name" value="nqrA"/>
    <property type="match status" value="1"/>
</dbReference>
<evidence type="ECO:0000313" key="13">
    <source>
        <dbReference type="Proteomes" id="UP000050454"/>
    </source>
</evidence>
<dbReference type="GO" id="GO:0006814">
    <property type="term" value="P:sodium ion transport"/>
    <property type="evidence" value="ECO:0007669"/>
    <property type="project" value="UniProtKB-UniRule"/>
</dbReference>
<feature type="domain" description="Na(+)-translocating NADH-quinone reductase subunit A C-terminal" evidence="10">
    <location>
        <begin position="258"/>
        <end position="305"/>
    </location>
</feature>
<keyword evidence="6 8" id="KW-0830">Ubiquinone</keyword>
<evidence type="ECO:0000256" key="4">
    <source>
        <dbReference type="ARBA" id="ARBA00023053"/>
    </source>
</evidence>
<comment type="caution">
    <text evidence="12">The sequence shown here is derived from an EMBL/GenBank/DDBJ whole genome shotgun (WGS) entry which is preliminary data.</text>
</comment>
<gene>
    <name evidence="8" type="primary">nqrA</name>
    <name evidence="12" type="ORF">AFM12_09905</name>
</gene>
<dbReference type="InterPro" id="IPR056148">
    <property type="entry name" value="NQRA_2nd"/>
</dbReference>
<dbReference type="Pfam" id="PF24836">
    <property type="entry name" value="NQRA_2nd"/>
    <property type="match status" value="1"/>
</dbReference>
<feature type="domain" description="NqrA N-terminal barrel-sandwich hybrid" evidence="9">
    <location>
        <begin position="6"/>
        <end position="97"/>
    </location>
</feature>
<evidence type="ECO:0000256" key="3">
    <source>
        <dbReference type="ARBA" id="ARBA00023027"/>
    </source>
</evidence>
<dbReference type="PANTHER" id="PTHR37839:SF1">
    <property type="entry name" value="NA(+)-TRANSLOCATING NADH-QUINONE REDUCTASE SUBUNIT A"/>
    <property type="match status" value="1"/>
</dbReference>
<dbReference type="NCBIfam" id="NF003761">
    <property type="entry name" value="PRK05352.1-4"/>
    <property type="match status" value="1"/>
</dbReference>